<dbReference type="Proteomes" id="UP000178758">
    <property type="component" value="Unassembled WGS sequence"/>
</dbReference>
<feature type="transmembrane region" description="Helical" evidence="1">
    <location>
        <begin position="443"/>
        <end position="462"/>
    </location>
</feature>
<proteinExistence type="predicted"/>
<dbReference type="AlphaFoldDB" id="A0A1F5DG85"/>
<dbReference type="EMBL" id="MEZJ01000019">
    <property type="protein sequence ID" value="OGD54155.1"/>
    <property type="molecule type" value="Genomic_DNA"/>
</dbReference>
<evidence type="ECO:0000256" key="1">
    <source>
        <dbReference type="SAM" id="Phobius"/>
    </source>
</evidence>
<dbReference type="Gene3D" id="2.60.40.10">
    <property type="entry name" value="Immunoglobulins"/>
    <property type="match status" value="2"/>
</dbReference>
<keyword evidence="1" id="KW-1133">Transmembrane helix</keyword>
<name>A0A1F5DG85_9BACT</name>
<evidence type="ECO:0000256" key="2">
    <source>
        <dbReference type="SAM" id="SignalP"/>
    </source>
</evidence>
<feature type="domain" description="Bacterial Ig-like" evidence="3">
    <location>
        <begin position="186"/>
        <end position="260"/>
    </location>
</feature>
<evidence type="ECO:0000313" key="4">
    <source>
        <dbReference type="EMBL" id="OGD54155.1"/>
    </source>
</evidence>
<keyword evidence="1" id="KW-0472">Membrane</keyword>
<reference evidence="4 5" key="1">
    <citation type="journal article" date="2016" name="Nat. Commun.">
        <title>Thousands of microbial genomes shed light on interconnected biogeochemical processes in an aquifer system.</title>
        <authorList>
            <person name="Anantharaman K."/>
            <person name="Brown C.T."/>
            <person name="Hug L.A."/>
            <person name="Sharon I."/>
            <person name="Castelle C.J."/>
            <person name="Probst A.J."/>
            <person name="Thomas B.C."/>
            <person name="Singh A."/>
            <person name="Wilkins M.J."/>
            <person name="Karaoz U."/>
            <person name="Brodie E.L."/>
            <person name="Williams K.H."/>
            <person name="Hubbard S.S."/>
            <person name="Banfield J.F."/>
        </authorList>
    </citation>
    <scope>NUCLEOTIDE SEQUENCE [LARGE SCALE GENOMIC DNA]</scope>
</reference>
<feature type="transmembrane region" description="Helical" evidence="1">
    <location>
        <begin position="305"/>
        <end position="324"/>
    </location>
</feature>
<sequence length="486" mass="54872">MPEKKLLFLFLSVWLSLYSLFHPSLSQAQSSVSVTARIPDETPPTPPILIAPENGSYSSINQPTFIFKKATDAQSPVRHYVMYLNSQVFISEIPSSQTPVETDFFYCIITNETVSVTLKNSLEDALYTWKIRAYDMYGNWSDSAAWTFTIDTIPPFVILDTIGENLNLNLSSENLEAFSTNLTFSTSQDRPIFSGRGEPGATIQLNLTLQESDQQLYLTLTTIVDAEGKFSFIPEQKLFPGLYKILLIAVDAAGNTTTLPEFYLKLTLPAPSPIPIIILPPLPVEILEKPEVIIQLPKITPKMPWYYQPIPYLALIFLTLWLITAKIGYGFTLRLLIKYLSLLFSPPIFKHRKISLAFNFETKKRLAFALITIAVAGEKIQEFLSDQQGKFNLRLKQGSWLLFAKQAGFRQTLDTLTILISCSLGICVPLVPDSKNYKKYKLYKKMAVVFLGLAFLSSLLSLIFWPNLLNLIVFIICLDFVVNLLI</sequence>
<evidence type="ECO:0000259" key="3">
    <source>
        <dbReference type="Pfam" id="PF19077"/>
    </source>
</evidence>
<evidence type="ECO:0000313" key="5">
    <source>
        <dbReference type="Proteomes" id="UP000178758"/>
    </source>
</evidence>
<accession>A0A1F5DG85</accession>
<feature type="signal peptide" evidence="2">
    <location>
        <begin position="1"/>
        <end position="28"/>
    </location>
</feature>
<feature type="transmembrane region" description="Helical" evidence="1">
    <location>
        <begin position="468"/>
        <end position="485"/>
    </location>
</feature>
<feature type="chain" id="PRO_5009518257" description="Bacterial Ig-like domain-containing protein" evidence="2">
    <location>
        <begin position="29"/>
        <end position="486"/>
    </location>
</feature>
<protein>
    <recommendedName>
        <fullName evidence="3">Bacterial Ig-like domain-containing protein</fullName>
    </recommendedName>
</protein>
<gene>
    <name evidence="4" type="ORF">A3J78_00645</name>
</gene>
<keyword evidence="2" id="KW-0732">Signal</keyword>
<comment type="caution">
    <text evidence="4">The sequence shown here is derived from an EMBL/GenBank/DDBJ whole genome shotgun (WGS) entry which is preliminary data.</text>
</comment>
<dbReference type="InterPro" id="IPR013783">
    <property type="entry name" value="Ig-like_fold"/>
</dbReference>
<organism evidence="4 5">
    <name type="scientific">Candidatus Beckwithbacteria bacterium RBG_13_35_6</name>
    <dbReference type="NCBI Taxonomy" id="1797456"/>
    <lineage>
        <taxon>Bacteria</taxon>
        <taxon>Candidatus Beckwithiibacteriota</taxon>
    </lineage>
</organism>
<keyword evidence="1" id="KW-0812">Transmembrane</keyword>
<dbReference type="InterPro" id="IPR044016">
    <property type="entry name" value="Big_13"/>
</dbReference>
<dbReference type="Pfam" id="PF19077">
    <property type="entry name" value="Big_13"/>
    <property type="match status" value="1"/>
</dbReference>